<sequence>MGELQIQELVAKLDKLDERLGHMQTDLAVIREKQSNEVYRLQLDIERLEMDSKDIRQDVKQLHEKISNRDRLLVSTLLAAGLGLFVWLIQRG</sequence>
<keyword evidence="2" id="KW-0812">Transmembrane</keyword>
<feature type="transmembrane region" description="Helical" evidence="2">
    <location>
        <begin position="72"/>
        <end position="89"/>
    </location>
</feature>
<keyword evidence="4" id="KW-1185">Reference proteome</keyword>
<dbReference type="Proteomes" id="UP001238450">
    <property type="component" value="Unassembled WGS sequence"/>
</dbReference>
<feature type="coiled-coil region" evidence="1">
    <location>
        <begin position="6"/>
        <end position="65"/>
    </location>
</feature>
<gene>
    <name evidence="3" type="ORF">J2Z48_002114</name>
</gene>
<evidence type="ECO:0000313" key="4">
    <source>
        <dbReference type="Proteomes" id="UP001238450"/>
    </source>
</evidence>
<evidence type="ECO:0000313" key="3">
    <source>
        <dbReference type="EMBL" id="MDQ0417930.1"/>
    </source>
</evidence>
<keyword evidence="2" id="KW-0472">Membrane</keyword>
<keyword evidence="2" id="KW-1133">Transmembrane helix</keyword>
<organism evidence="3 4">
    <name type="scientific">Croceifilum oryzae</name>
    <dbReference type="NCBI Taxonomy" id="1553429"/>
    <lineage>
        <taxon>Bacteria</taxon>
        <taxon>Bacillati</taxon>
        <taxon>Bacillota</taxon>
        <taxon>Bacilli</taxon>
        <taxon>Bacillales</taxon>
        <taxon>Thermoactinomycetaceae</taxon>
        <taxon>Croceifilum</taxon>
    </lineage>
</organism>
<dbReference type="EMBL" id="JAUSUV010000008">
    <property type="protein sequence ID" value="MDQ0417930.1"/>
    <property type="molecule type" value="Genomic_DNA"/>
</dbReference>
<evidence type="ECO:0000256" key="2">
    <source>
        <dbReference type="SAM" id="Phobius"/>
    </source>
</evidence>
<comment type="caution">
    <text evidence="3">The sequence shown here is derived from an EMBL/GenBank/DDBJ whole genome shotgun (WGS) entry which is preliminary data.</text>
</comment>
<keyword evidence="1" id="KW-0175">Coiled coil</keyword>
<proteinExistence type="predicted"/>
<name>A0AAJ1TNC3_9BACL</name>
<protein>
    <submittedName>
        <fullName evidence="3">Outer membrane murein-binding lipoprotein Lpp</fullName>
    </submittedName>
</protein>
<reference evidence="3 4" key="1">
    <citation type="submission" date="2023-07" db="EMBL/GenBank/DDBJ databases">
        <title>Genomic Encyclopedia of Type Strains, Phase IV (KMG-IV): sequencing the most valuable type-strain genomes for metagenomic binning, comparative biology and taxonomic classification.</title>
        <authorList>
            <person name="Goeker M."/>
        </authorList>
    </citation>
    <scope>NUCLEOTIDE SEQUENCE [LARGE SCALE GENOMIC DNA]</scope>
    <source>
        <strain evidence="3 4">DSM 46876</strain>
    </source>
</reference>
<dbReference type="RefSeq" id="WP_307253258.1">
    <property type="nucleotide sequence ID" value="NZ_JAUSUV010000008.1"/>
</dbReference>
<accession>A0AAJ1TNC3</accession>
<keyword evidence="3" id="KW-0449">Lipoprotein</keyword>
<evidence type="ECO:0000256" key="1">
    <source>
        <dbReference type="SAM" id="Coils"/>
    </source>
</evidence>
<dbReference type="AlphaFoldDB" id="A0AAJ1TNC3"/>